<proteinExistence type="predicted"/>
<dbReference type="EMBL" id="JALXMO010000005">
    <property type="protein sequence ID" value="MCT1606377.1"/>
    <property type="molecule type" value="Genomic_DNA"/>
</dbReference>
<organism evidence="1 2">
    <name type="scientific">Nesterenkonia massiliensis</name>
    <dbReference type="NCBI Taxonomy" id="1232429"/>
    <lineage>
        <taxon>Bacteria</taxon>
        <taxon>Bacillati</taxon>
        <taxon>Actinomycetota</taxon>
        <taxon>Actinomycetes</taxon>
        <taxon>Micrococcales</taxon>
        <taxon>Micrococcaceae</taxon>
        <taxon>Nesterenkonia</taxon>
    </lineage>
</organism>
<reference evidence="1 2" key="1">
    <citation type="submission" date="2022-04" db="EMBL/GenBank/DDBJ databases">
        <title>Human microbiome associated bacterial genomes.</title>
        <authorList>
            <person name="Sandstrom S."/>
            <person name="Salamzade R."/>
            <person name="Kalan L.R."/>
        </authorList>
    </citation>
    <scope>NUCLEOTIDE SEQUENCE [LARGE SCALE GENOMIC DNA]</scope>
    <source>
        <strain evidence="2">p3-SID767</strain>
    </source>
</reference>
<keyword evidence="2" id="KW-1185">Reference proteome</keyword>
<dbReference type="RefSeq" id="WP_233722149.1">
    <property type="nucleotide sequence ID" value="NZ_CABKSP010000002.1"/>
</dbReference>
<evidence type="ECO:0000313" key="2">
    <source>
        <dbReference type="Proteomes" id="UP001205046"/>
    </source>
</evidence>
<name>A0ABT2HNW3_9MICC</name>
<sequence>MSGISFPVADRPVVYIIHDNPEWIPPFRDAFTAEGVEFVEWLLPDQVLDLSALPPQGIFWSRLSASSHTRTDPHVKEYGRAVLAWLEASGRTVVNGAGVYELEVSKVRQHRLLSQQGFRVPRTTAVFGPTGLVKAAETFSPPFSTKHN</sequence>
<accession>A0ABT2HNW3</accession>
<gene>
    <name evidence="1" type="ORF">M3B43_03360</name>
</gene>
<protein>
    <recommendedName>
        <fullName evidence="3">Alpha-L-glutamate ligase</fullName>
    </recommendedName>
</protein>
<evidence type="ECO:0000313" key="1">
    <source>
        <dbReference type="EMBL" id="MCT1606377.1"/>
    </source>
</evidence>
<evidence type="ECO:0008006" key="3">
    <source>
        <dbReference type="Google" id="ProtNLM"/>
    </source>
</evidence>
<comment type="caution">
    <text evidence="1">The sequence shown here is derived from an EMBL/GenBank/DDBJ whole genome shotgun (WGS) entry which is preliminary data.</text>
</comment>
<dbReference type="Proteomes" id="UP001205046">
    <property type="component" value="Unassembled WGS sequence"/>
</dbReference>